<accession>A0A7X3SJ32</accession>
<dbReference type="EMBL" id="WUQX01000001">
    <property type="protein sequence ID" value="MXP75972.1"/>
    <property type="molecule type" value="Genomic_DNA"/>
</dbReference>
<dbReference type="InterPro" id="IPR047663">
    <property type="entry name" value="Transcription_antiterm_LoaP"/>
</dbReference>
<dbReference type="Gene3D" id="2.30.30.30">
    <property type="match status" value="1"/>
</dbReference>
<sequence length="230" mass="26844">MTDIKDHDCGCADLHRYGWRSLPYRMAKVGKLFKHVLGGYMWYVMQVISGKERKTVMMMKQILSCDVLENCFIPIRRLKKKYKGKWQEITEKLFPGYVFLISGQPQLLYDELEKIPTLTKLLGSCEEYFTPLSKSDIHFLQNTLEEKNINPKEYQEQSETPTVELSKVVVKDNRQIQILSGPLTNLEGQIKKVNLHKRIAIVETEFMGSRSMIHLGIEIVNEEIVFQENR</sequence>
<dbReference type="RefSeq" id="WP_159751149.1">
    <property type="nucleotide sequence ID" value="NZ_CASSPE010000120.1"/>
</dbReference>
<evidence type="ECO:0000259" key="4">
    <source>
        <dbReference type="Pfam" id="PF02357"/>
    </source>
</evidence>
<proteinExistence type="predicted"/>
<keyword evidence="3" id="KW-0804">Transcription</keyword>
<dbReference type="GO" id="GO:0031564">
    <property type="term" value="P:transcription antitermination"/>
    <property type="evidence" value="ECO:0007669"/>
    <property type="project" value="UniProtKB-KW"/>
</dbReference>
<evidence type="ECO:0000256" key="2">
    <source>
        <dbReference type="ARBA" id="ARBA00023015"/>
    </source>
</evidence>
<gene>
    <name evidence="5" type="primary">loaP</name>
    <name evidence="5" type="ORF">GN277_11430</name>
</gene>
<dbReference type="Gene3D" id="3.30.70.940">
    <property type="entry name" value="NusG, N-terminal domain"/>
    <property type="match status" value="1"/>
</dbReference>
<dbReference type="Pfam" id="PF02357">
    <property type="entry name" value="NusG"/>
    <property type="match status" value="1"/>
</dbReference>
<dbReference type="SUPFAM" id="SSF50104">
    <property type="entry name" value="Translation proteins SH3-like domain"/>
    <property type="match status" value="1"/>
</dbReference>
<dbReference type="AlphaFoldDB" id="A0A7X3SJ32"/>
<keyword evidence="6" id="KW-1185">Reference proteome</keyword>
<dbReference type="SUPFAM" id="SSF82679">
    <property type="entry name" value="N-utilization substance G protein NusG, N-terminal domain"/>
    <property type="match status" value="1"/>
</dbReference>
<evidence type="ECO:0000256" key="3">
    <source>
        <dbReference type="ARBA" id="ARBA00023163"/>
    </source>
</evidence>
<dbReference type="InterPro" id="IPR014722">
    <property type="entry name" value="Rib_uL2_dom2"/>
</dbReference>
<evidence type="ECO:0000313" key="5">
    <source>
        <dbReference type="EMBL" id="MXP75972.1"/>
    </source>
</evidence>
<dbReference type="PANTHER" id="PTHR30265:SF4">
    <property type="entry name" value="KOW MOTIF FAMILY PROTEIN, EXPRESSED"/>
    <property type="match status" value="1"/>
</dbReference>
<dbReference type="PANTHER" id="PTHR30265">
    <property type="entry name" value="RHO-INTERACTING TRANSCRIPTION TERMINATION FACTOR NUSG"/>
    <property type="match status" value="1"/>
</dbReference>
<dbReference type="InterPro" id="IPR043425">
    <property type="entry name" value="NusG-like"/>
</dbReference>
<dbReference type="InterPro" id="IPR008991">
    <property type="entry name" value="Translation_prot_SH3-like_sf"/>
</dbReference>
<keyword evidence="2" id="KW-0805">Transcription regulation</keyword>
<dbReference type="InterPro" id="IPR036735">
    <property type="entry name" value="NGN_dom_sf"/>
</dbReference>
<dbReference type="Proteomes" id="UP000460412">
    <property type="component" value="Unassembled WGS sequence"/>
</dbReference>
<organism evidence="5 6">
    <name type="scientific">Sporofaciens musculi</name>
    <dbReference type="NCBI Taxonomy" id="2681861"/>
    <lineage>
        <taxon>Bacteria</taxon>
        <taxon>Bacillati</taxon>
        <taxon>Bacillota</taxon>
        <taxon>Clostridia</taxon>
        <taxon>Lachnospirales</taxon>
        <taxon>Lachnospiraceae</taxon>
        <taxon>Sporofaciens</taxon>
    </lineage>
</organism>
<reference evidence="5 6" key="1">
    <citation type="submission" date="2019-12" db="EMBL/GenBank/DDBJ databases">
        <title>Sporaefaciens musculi gen. nov., sp. nov., a novel bacterium isolated from the caecum of an obese mouse.</title>
        <authorList>
            <person name="Rasmussen T.S."/>
            <person name="Streidl T."/>
            <person name="Hitch T.C.A."/>
            <person name="Wortmann E."/>
            <person name="Deptula P."/>
            <person name="Hansen M."/>
            <person name="Nielsen D.S."/>
            <person name="Clavel T."/>
            <person name="Vogensen F.K."/>
        </authorList>
    </citation>
    <scope>NUCLEOTIDE SEQUENCE [LARGE SCALE GENOMIC DNA]</scope>
    <source>
        <strain evidence="5 6">WCA-9-b2</strain>
    </source>
</reference>
<dbReference type="InterPro" id="IPR006645">
    <property type="entry name" value="NGN-like_dom"/>
</dbReference>
<evidence type="ECO:0000313" key="6">
    <source>
        <dbReference type="Proteomes" id="UP000460412"/>
    </source>
</evidence>
<dbReference type="NCBIfam" id="NF033641">
    <property type="entry name" value="antiterm_LoaP"/>
    <property type="match status" value="1"/>
</dbReference>
<comment type="caution">
    <text evidence="5">The sequence shown here is derived from an EMBL/GenBank/DDBJ whole genome shotgun (WGS) entry which is preliminary data.</text>
</comment>
<feature type="domain" description="NusG-like N-terminal" evidence="4">
    <location>
        <begin position="42"/>
        <end position="138"/>
    </location>
</feature>
<protein>
    <submittedName>
        <fullName evidence="5">Antiterminator LoaP</fullName>
    </submittedName>
</protein>
<keyword evidence="1" id="KW-0889">Transcription antitermination</keyword>
<dbReference type="GO" id="GO:0006354">
    <property type="term" value="P:DNA-templated transcription elongation"/>
    <property type="evidence" value="ECO:0007669"/>
    <property type="project" value="InterPro"/>
</dbReference>
<name>A0A7X3SJ32_9FIRM</name>
<evidence type="ECO:0000256" key="1">
    <source>
        <dbReference type="ARBA" id="ARBA00022814"/>
    </source>
</evidence>